<evidence type="ECO:0000256" key="1">
    <source>
        <dbReference type="SAM" id="Phobius"/>
    </source>
</evidence>
<name>A0A3B0W9Q5_9ZZZZ</name>
<keyword evidence="1" id="KW-1133">Transmembrane helix</keyword>
<evidence type="ECO:0000313" key="2">
    <source>
        <dbReference type="EMBL" id="VAW41306.1"/>
    </source>
</evidence>
<organism evidence="2">
    <name type="scientific">hydrothermal vent metagenome</name>
    <dbReference type="NCBI Taxonomy" id="652676"/>
    <lineage>
        <taxon>unclassified sequences</taxon>
        <taxon>metagenomes</taxon>
        <taxon>ecological metagenomes</taxon>
    </lineage>
</organism>
<protein>
    <submittedName>
        <fullName evidence="2">Uncharacterized protein</fullName>
    </submittedName>
</protein>
<feature type="transmembrane region" description="Helical" evidence="1">
    <location>
        <begin position="20"/>
        <end position="38"/>
    </location>
</feature>
<proteinExistence type="predicted"/>
<accession>A0A3B0W9Q5</accession>
<reference evidence="2" key="1">
    <citation type="submission" date="2018-06" db="EMBL/GenBank/DDBJ databases">
        <authorList>
            <person name="Zhirakovskaya E."/>
        </authorList>
    </citation>
    <scope>NUCLEOTIDE SEQUENCE</scope>
</reference>
<dbReference type="AlphaFoldDB" id="A0A3B0W9Q5"/>
<keyword evidence="1" id="KW-0812">Transmembrane</keyword>
<dbReference type="EMBL" id="UOEX01000378">
    <property type="protein sequence ID" value="VAW41306.1"/>
    <property type="molecule type" value="Genomic_DNA"/>
</dbReference>
<sequence length="271" mass="29824">MNVADHPRFVTTILPALKNIGFLCCLSAVLTLGACAALPRGPLIMGRQADDVRTAFRDQRQNCPAGIDAEVSLNIPALNLPDIDGYLLTYAPGYLRFDGLTPLGLTANILTTNGRRYDYIVVQSQLAYGGTITGQKYIPPALAGEAACWLLGRPPVSRQLTVEEAADGNYWLGSALDGRVRSKILFSPALGQVQRYVAIAPGYKTLDVYYNYQSRGVGRQNPCQLPVEVRMRLGGHQIFNLKIKNPLAVKKLLKGRFKIKIPNNYKRINLH</sequence>
<keyword evidence="1" id="KW-0472">Membrane</keyword>
<gene>
    <name evidence="2" type="ORF">MNBD_DELTA03-434</name>
</gene>